<dbReference type="EMBL" id="JARBJD010000035">
    <property type="protein sequence ID" value="KAK2958712.1"/>
    <property type="molecule type" value="Genomic_DNA"/>
</dbReference>
<proteinExistence type="predicted"/>
<gene>
    <name evidence="1" type="ORF">BLNAU_6215</name>
</gene>
<evidence type="ECO:0000313" key="1">
    <source>
        <dbReference type="EMBL" id="KAK2958712.1"/>
    </source>
</evidence>
<protein>
    <submittedName>
        <fullName evidence="1">Uncharacterized protein</fullName>
    </submittedName>
</protein>
<accession>A0ABQ9Y4N8</accession>
<keyword evidence="2" id="KW-1185">Reference proteome</keyword>
<reference evidence="1 2" key="1">
    <citation type="journal article" date="2022" name="bioRxiv">
        <title>Genomics of Preaxostyla Flagellates Illuminates Evolutionary Transitions and the Path Towards Mitochondrial Loss.</title>
        <authorList>
            <person name="Novak L.V.F."/>
            <person name="Treitli S.C."/>
            <person name="Pyrih J."/>
            <person name="Halakuc P."/>
            <person name="Pipaliya S.V."/>
            <person name="Vacek V."/>
            <person name="Brzon O."/>
            <person name="Soukal P."/>
            <person name="Eme L."/>
            <person name="Dacks J.B."/>
            <person name="Karnkowska A."/>
            <person name="Elias M."/>
            <person name="Hampl V."/>
        </authorList>
    </citation>
    <scope>NUCLEOTIDE SEQUENCE [LARGE SCALE GENOMIC DNA]</scope>
    <source>
        <strain evidence="1">NAU3</strain>
        <tissue evidence="1">Gut</tissue>
    </source>
</reference>
<comment type="caution">
    <text evidence="1">The sequence shown here is derived from an EMBL/GenBank/DDBJ whole genome shotgun (WGS) entry which is preliminary data.</text>
</comment>
<evidence type="ECO:0000313" key="2">
    <source>
        <dbReference type="Proteomes" id="UP001281761"/>
    </source>
</evidence>
<sequence>MPALLIHFSSSSYSIITPEETIYFNYFGIVNTSIHCALDTNDTTAYSVSGEDESFCWALATNGTEILSLIRRNPRLAPVGLRAVYPPSKSASAGNFTIDLMCSRLQYMNVTRSTTFDYRVVWNHPYGCPRSPRNKTFVRH</sequence>
<dbReference type="Proteomes" id="UP001281761">
    <property type="component" value="Unassembled WGS sequence"/>
</dbReference>
<organism evidence="1 2">
    <name type="scientific">Blattamonas nauphoetae</name>
    <dbReference type="NCBI Taxonomy" id="2049346"/>
    <lineage>
        <taxon>Eukaryota</taxon>
        <taxon>Metamonada</taxon>
        <taxon>Preaxostyla</taxon>
        <taxon>Oxymonadida</taxon>
        <taxon>Blattamonas</taxon>
    </lineage>
</organism>
<name>A0ABQ9Y4N8_9EUKA</name>